<dbReference type="Gene3D" id="1.10.340.70">
    <property type="match status" value="1"/>
</dbReference>
<evidence type="ECO:0000313" key="2">
    <source>
        <dbReference type="Proteomes" id="UP000596660"/>
    </source>
</evidence>
<dbReference type="EnsemblPlants" id="AUR62038679-RA">
    <property type="protein sequence ID" value="AUR62038679-RA:cds"/>
    <property type="gene ID" value="AUR62038679"/>
</dbReference>
<keyword evidence="2" id="KW-1185">Reference proteome</keyword>
<proteinExistence type="predicted"/>
<dbReference type="AlphaFoldDB" id="A0A803N145"/>
<accession>A0A803N145</accession>
<protein>
    <recommendedName>
        <fullName evidence="3">Integrase zinc-binding domain-containing protein</fullName>
    </recommendedName>
</protein>
<reference evidence="1" key="2">
    <citation type="submission" date="2021-03" db="UniProtKB">
        <authorList>
            <consortium name="EnsemblPlants"/>
        </authorList>
    </citation>
    <scope>IDENTIFICATION</scope>
</reference>
<sequence>MEITAEDNWKTPILKYLKDGVLPSDPLKARKIRYKESRYTILHNVLYKVSSTGLLQRCLVGDERWEMLQEHHDGECGSHAGARGLATKLLRIGYFWPT</sequence>
<dbReference type="Gramene" id="AUR62038679-RA">
    <property type="protein sequence ID" value="AUR62038679-RA:cds"/>
    <property type="gene ID" value="AUR62038679"/>
</dbReference>
<reference evidence="1" key="1">
    <citation type="journal article" date="2017" name="Nature">
        <title>The genome of Chenopodium quinoa.</title>
        <authorList>
            <person name="Jarvis D.E."/>
            <person name="Ho Y.S."/>
            <person name="Lightfoot D.J."/>
            <person name="Schmoeckel S.M."/>
            <person name="Li B."/>
            <person name="Borm T.J.A."/>
            <person name="Ohyanagi H."/>
            <person name="Mineta K."/>
            <person name="Michell C.T."/>
            <person name="Saber N."/>
            <person name="Kharbatia N.M."/>
            <person name="Rupper R.R."/>
            <person name="Sharp A.R."/>
            <person name="Dally N."/>
            <person name="Boughton B.A."/>
            <person name="Woo Y.H."/>
            <person name="Gao G."/>
            <person name="Schijlen E.G.W.M."/>
            <person name="Guo X."/>
            <person name="Momin A.A."/>
            <person name="Negrao S."/>
            <person name="Al-Babili S."/>
            <person name="Gehring C."/>
            <person name="Roessner U."/>
            <person name="Jung C."/>
            <person name="Murphy K."/>
            <person name="Arold S.T."/>
            <person name="Gojobori T."/>
            <person name="van der Linden C.G."/>
            <person name="van Loo E.N."/>
            <person name="Jellen E.N."/>
            <person name="Maughan P.J."/>
            <person name="Tester M."/>
        </authorList>
    </citation>
    <scope>NUCLEOTIDE SEQUENCE [LARGE SCALE GENOMIC DNA]</scope>
    <source>
        <strain evidence="1">cv. PI 614886</strain>
    </source>
</reference>
<dbReference type="Proteomes" id="UP000596660">
    <property type="component" value="Unplaced"/>
</dbReference>
<organism evidence="1 2">
    <name type="scientific">Chenopodium quinoa</name>
    <name type="common">Quinoa</name>
    <dbReference type="NCBI Taxonomy" id="63459"/>
    <lineage>
        <taxon>Eukaryota</taxon>
        <taxon>Viridiplantae</taxon>
        <taxon>Streptophyta</taxon>
        <taxon>Embryophyta</taxon>
        <taxon>Tracheophyta</taxon>
        <taxon>Spermatophyta</taxon>
        <taxon>Magnoliopsida</taxon>
        <taxon>eudicotyledons</taxon>
        <taxon>Gunneridae</taxon>
        <taxon>Pentapetalae</taxon>
        <taxon>Caryophyllales</taxon>
        <taxon>Chenopodiaceae</taxon>
        <taxon>Chenopodioideae</taxon>
        <taxon>Atripliceae</taxon>
        <taxon>Chenopodium</taxon>
    </lineage>
</organism>
<name>A0A803N145_CHEQI</name>
<dbReference type="PANTHER" id="PTHR48475">
    <property type="entry name" value="RIBONUCLEASE H"/>
    <property type="match status" value="1"/>
</dbReference>
<evidence type="ECO:0008006" key="3">
    <source>
        <dbReference type="Google" id="ProtNLM"/>
    </source>
</evidence>
<dbReference type="OMA" id="ESRYTIL"/>
<evidence type="ECO:0000313" key="1">
    <source>
        <dbReference type="EnsemblPlants" id="AUR62038679-RA:cds"/>
    </source>
</evidence>
<dbReference type="PANTHER" id="PTHR48475:SF2">
    <property type="entry name" value="RIBONUCLEASE H"/>
    <property type="match status" value="1"/>
</dbReference>